<comment type="function">
    <text evidence="1">Central component in molecular interactions underlying sperm crawling. Forms an extensive filament system that extends from sperm villipoda, along the leading edge of the pseudopod.</text>
</comment>
<reference evidence="3" key="1">
    <citation type="submission" date="2017-07" db="EMBL/GenBank/DDBJ databases">
        <title>Caenorhabditis latens genome sequence.</title>
        <authorList>
            <person name="Fierst J.L."/>
        </authorList>
    </citation>
    <scope>NUCLEOTIDE SEQUENCE [LARGE SCALE GENOMIC DNA]</scope>
    <source>
        <strain evidence="3">PX534</strain>
    </source>
</reference>
<dbReference type="InterPro" id="IPR051774">
    <property type="entry name" value="Sperm-specific_class_P"/>
</dbReference>
<accession>A0A261BU06</accession>
<dbReference type="PANTHER" id="PTHR22947:SF11">
    <property type="entry name" value="MAJOR SPERM PROTEIN"/>
    <property type="match status" value="1"/>
</dbReference>
<dbReference type="AlphaFoldDB" id="A0A261BU06"/>
<proteinExistence type="predicted"/>
<dbReference type="PANTHER" id="PTHR22947">
    <property type="entry name" value="MAJOR SPERM PROTEIN"/>
    <property type="match status" value="1"/>
</dbReference>
<comment type="caution">
    <text evidence="3">The sequence shown here is derived from an EMBL/GenBank/DDBJ whole genome shotgun (WGS) entry which is preliminary data.</text>
</comment>
<evidence type="ECO:0000256" key="1">
    <source>
        <dbReference type="RuleBase" id="RU003425"/>
    </source>
</evidence>
<dbReference type="PROSITE" id="PS50202">
    <property type="entry name" value="MSP"/>
    <property type="match status" value="1"/>
</dbReference>
<dbReference type="Pfam" id="PF00635">
    <property type="entry name" value="Motile_Sperm"/>
    <property type="match status" value="1"/>
</dbReference>
<sequence length="142" mass="15747">MSNYSNSSTSPFRQACLIPTPSVPTQPSVSIKIFPPFAEFIDFGGASRHVLTNDGTCRVVFKVKCSNNLVFKVSPVYAFLDPGATAELQVLRREGPPKHDKLIILLKEAKKGDKDARVTFTDSTHTVHKHILPLLTRIVEEQ</sequence>
<gene>
    <name evidence="3" type="ORF">FL83_12015</name>
</gene>
<keyword evidence="4" id="KW-1185">Reference proteome</keyword>
<dbReference type="EMBL" id="NIPN01000075">
    <property type="protein sequence ID" value="OZG13801.1"/>
    <property type="molecule type" value="Genomic_DNA"/>
</dbReference>
<evidence type="ECO:0000313" key="4">
    <source>
        <dbReference type="Proteomes" id="UP000216463"/>
    </source>
</evidence>
<dbReference type="SUPFAM" id="SSF49354">
    <property type="entry name" value="PapD-like"/>
    <property type="match status" value="1"/>
</dbReference>
<keyword evidence="1" id="KW-0206">Cytoskeleton</keyword>
<dbReference type="InterPro" id="IPR008962">
    <property type="entry name" value="PapD-like_sf"/>
</dbReference>
<keyword evidence="1" id="KW-0963">Cytoplasm</keyword>
<name>A0A261BU06_9PELO</name>
<protein>
    <recommendedName>
        <fullName evidence="1">Major sperm protein</fullName>
    </recommendedName>
</protein>
<feature type="domain" description="MSP" evidence="2">
    <location>
        <begin position="22"/>
        <end position="142"/>
    </location>
</feature>
<dbReference type="Gene3D" id="2.60.40.10">
    <property type="entry name" value="Immunoglobulins"/>
    <property type="match status" value="1"/>
</dbReference>
<evidence type="ECO:0000313" key="3">
    <source>
        <dbReference type="EMBL" id="OZG13801.1"/>
    </source>
</evidence>
<evidence type="ECO:0000259" key="2">
    <source>
        <dbReference type="PROSITE" id="PS50202"/>
    </source>
</evidence>
<dbReference type="InterPro" id="IPR000535">
    <property type="entry name" value="MSP_dom"/>
</dbReference>
<dbReference type="Proteomes" id="UP000216463">
    <property type="component" value="Unassembled WGS sequence"/>
</dbReference>
<organism evidence="3 4">
    <name type="scientific">Caenorhabditis latens</name>
    <dbReference type="NCBI Taxonomy" id="1503980"/>
    <lineage>
        <taxon>Eukaryota</taxon>
        <taxon>Metazoa</taxon>
        <taxon>Ecdysozoa</taxon>
        <taxon>Nematoda</taxon>
        <taxon>Chromadorea</taxon>
        <taxon>Rhabditida</taxon>
        <taxon>Rhabditina</taxon>
        <taxon>Rhabditomorpha</taxon>
        <taxon>Rhabditoidea</taxon>
        <taxon>Rhabditidae</taxon>
        <taxon>Peloderinae</taxon>
        <taxon>Caenorhabditis</taxon>
    </lineage>
</organism>
<feature type="non-terminal residue" evidence="3">
    <location>
        <position position="1"/>
    </location>
</feature>
<dbReference type="InterPro" id="IPR013783">
    <property type="entry name" value="Ig-like_fold"/>
</dbReference>